<organism evidence="3 4">
    <name type="scientific">Domibacillus iocasae</name>
    <dbReference type="NCBI Taxonomy" id="1714016"/>
    <lineage>
        <taxon>Bacteria</taxon>
        <taxon>Bacillati</taxon>
        <taxon>Bacillota</taxon>
        <taxon>Bacilli</taxon>
        <taxon>Bacillales</taxon>
        <taxon>Bacillaceae</taxon>
        <taxon>Domibacillus</taxon>
    </lineage>
</organism>
<keyword evidence="4" id="KW-1185">Reference proteome</keyword>
<reference evidence="3 4" key="1">
    <citation type="submission" date="2016-06" db="EMBL/GenBank/DDBJ databases">
        <title>Domibacillus iocasae genome sequencing.</title>
        <authorList>
            <person name="Verma A."/>
            <person name="Pal Y."/>
            <person name="Ojha A.K."/>
            <person name="Krishnamurthi S."/>
        </authorList>
    </citation>
    <scope>NUCLEOTIDE SEQUENCE [LARGE SCALE GENOMIC DNA]</scope>
    <source>
        <strain evidence="3 4">DSM 29979</strain>
    </source>
</reference>
<dbReference type="NCBIfam" id="NF038039">
    <property type="entry name" value="WGxxGxxG-CTERM"/>
    <property type="match status" value="1"/>
</dbReference>
<feature type="transmembrane region" description="Helical" evidence="1">
    <location>
        <begin position="56"/>
        <end position="72"/>
    </location>
</feature>
<protein>
    <recommendedName>
        <fullName evidence="5">MYXO-CTERM domain-containing protein</fullName>
    </recommendedName>
</protein>
<keyword evidence="2" id="KW-0732">Signal</keyword>
<sequence>MCKKILYSISVLTLAVMLYGISASAQSSGADNHSIMEMAQNNNMTDNAVNADDDEMNWGWLGLLGLLGLFGLKRRTDRK</sequence>
<evidence type="ECO:0000313" key="4">
    <source>
        <dbReference type="Proteomes" id="UP000095658"/>
    </source>
</evidence>
<comment type="caution">
    <text evidence="3">The sequence shown here is derived from an EMBL/GenBank/DDBJ whole genome shotgun (WGS) entry which is preliminary data.</text>
</comment>
<evidence type="ECO:0008006" key="5">
    <source>
        <dbReference type="Google" id="ProtNLM"/>
    </source>
</evidence>
<keyword evidence="1" id="KW-1133">Transmembrane helix</keyword>
<dbReference type="NCBIfam" id="NF041742">
    <property type="entry name" value="WGxxGxxG_fam"/>
    <property type="match status" value="1"/>
</dbReference>
<keyword evidence="1" id="KW-0812">Transmembrane</keyword>
<evidence type="ECO:0000256" key="1">
    <source>
        <dbReference type="SAM" id="Phobius"/>
    </source>
</evidence>
<dbReference type="EMBL" id="MAMP01000012">
    <property type="protein sequence ID" value="OES45538.1"/>
    <property type="molecule type" value="Genomic_DNA"/>
</dbReference>
<feature type="chain" id="PRO_5009191528" description="MYXO-CTERM domain-containing protein" evidence="2">
    <location>
        <begin position="26"/>
        <end position="79"/>
    </location>
</feature>
<evidence type="ECO:0000313" key="3">
    <source>
        <dbReference type="EMBL" id="OES45538.1"/>
    </source>
</evidence>
<proteinExistence type="predicted"/>
<name>A0A1E7DS73_9BACI</name>
<dbReference type="Proteomes" id="UP000095658">
    <property type="component" value="Unassembled WGS sequence"/>
</dbReference>
<dbReference type="AlphaFoldDB" id="A0A1E7DS73"/>
<keyword evidence="1" id="KW-0472">Membrane</keyword>
<dbReference type="STRING" id="1714016.BA724_01595"/>
<feature type="signal peptide" evidence="2">
    <location>
        <begin position="1"/>
        <end position="25"/>
    </location>
</feature>
<dbReference type="RefSeq" id="WP_069937536.1">
    <property type="nucleotide sequence ID" value="NZ_MAMP01000012.1"/>
</dbReference>
<accession>A0A1E7DS73</accession>
<evidence type="ECO:0000256" key="2">
    <source>
        <dbReference type="SAM" id="SignalP"/>
    </source>
</evidence>
<gene>
    <name evidence="3" type="ORF">BA724_01595</name>
</gene>